<dbReference type="GO" id="GO:0030091">
    <property type="term" value="P:protein repair"/>
    <property type="evidence" value="ECO:0007669"/>
    <property type="project" value="UniProtKB-UniRule"/>
</dbReference>
<dbReference type="GO" id="GO:0032259">
    <property type="term" value="P:methylation"/>
    <property type="evidence" value="ECO:0007669"/>
    <property type="project" value="UniProtKB-KW"/>
</dbReference>
<evidence type="ECO:0000256" key="1">
    <source>
        <dbReference type="ARBA" id="ARBA00004496"/>
    </source>
</evidence>
<protein>
    <recommendedName>
        <fullName evidence="9">Protein-L-isoaspartate O-methyltransferase</fullName>
        <ecNumber evidence="9">2.1.1.77</ecNumber>
    </recommendedName>
</protein>
<dbReference type="SUPFAM" id="SSF53335">
    <property type="entry name" value="S-adenosyl-L-methionine-dependent methyltransferases"/>
    <property type="match status" value="1"/>
</dbReference>
<comment type="catalytic activity">
    <reaction evidence="8">
        <text>[protein]-L-isoaspartate + S-adenosyl-L-methionine = [protein]-L-isoaspartate alpha-methyl ester + S-adenosyl-L-homocysteine</text>
        <dbReference type="Rhea" id="RHEA:12705"/>
        <dbReference type="Rhea" id="RHEA-COMP:12143"/>
        <dbReference type="Rhea" id="RHEA-COMP:12144"/>
        <dbReference type="ChEBI" id="CHEBI:57856"/>
        <dbReference type="ChEBI" id="CHEBI:59789"/>
        <dbReference type="ChEBI" id="CHEBI:90596"/>
        <dbReference type="ChEBI" id="CHEBI:90598"/>
        <dbReference type="EC" id="2.1.1.77"/>
    </reaction>
</comment>
<dbReference type="eggNOG" id="arCOG00976">
    <property type="taxonomic scope" value="Archaea"/>
</dbReference>
<dbReference type="RefSeq" id="WP_012186578.1">
    <property type="nucleotide sequence ID" value="NC_009954.1"/>
</dbReference>
<dbReference type="CDD" id="cd02440">
    <property type="entry name" value="AdoMet_MTases"/>
    <property type="match status" value="1"/>
</dbReference>
<dbReference type="HOGENOM" id="CLU_055432_2_0_2"/>
<evidence type="ECO:0000256" key="8">
    <source>
        <dbReference type="ARBA" id="ARBA00029295"/>
    </source>
</evidence>
<dbReference type="Proteomes" id="UP000001137">
    <property type="component" value="Chromosome"/>
</dbReference>
<reference evidence="10 11" key="1">
    <citation type="submission" date="2007-10" db="EMBL/GenBank/DDBJ databases">
        <title>Complete sequence of Caldivirga maquilingensis IC-167.</title>
        <authorList>
            <consortium name="US DOE Joint Genome Institute"/>
            <person name="Copeland A."/>
            <person name="Lucas S."/>
            <person name="Lapidus A."/>
            <person name="Barry K."/>
            <person name="Glavina del Rio T."/>
            <person name="Dalin E."/>
            <person name="Tice H."/>
            <person name="Pitluck S."/>
            <person name="Saunders E."/>
            <person name="Brettin T."/>
            <person name="Bruce D."/>
            <person name="Detter J.C."/>
            <person name="Han C."/>
            <person name="Schmutz J."/>
            <person name="Larimer F."/>
            <person name="Land M."/>
            <person name="Hauser L."/>
            <person name="Kyrpides N."/>
            <person name="Ivanova N."/>
            <person name="Biddle J.F."/>
            <person name="Zhang Z."/>
            <person name="Fitz-Gibbon S.T."/>
            <person name="Lowe T.M."/>
            <person name="Saltikov C."/>
            <person name="House C.H."/>
            <person name="Richardson P."/>
        </authorList>
    </citation>
    <scope>NUCLEOTIDE SEQUENCE [LARGE SCALE GENOMIC DNA]</scope>
    <source>
        <strain evidence="11">ATCC 700844 / DSM 13496 / JCM 10307 / IC-167</strain>
    </source>
</reference>
<dbReference type="GO" id="GO:0004719">
    <property type="term" value="F:protein-L-isoaspartate (D-aspartate) O-methyltransferase activity"/>
    <property type="evidence" value="ECO:0007669"/>
    <property type="project" value="UniProtKB-UniRule"/>
</dbReference>
<evidence type="ECO:0000256" key="3">
    <source>
        <dbReference type="ARBA" id="ARBA00022490"/>
    </source>
</evidence>
<dbReference type="STRING" id="397948.Cmaq_1536"/>
<comment type="function">
    <text evidence="7">Catalyzes the methyl esterification of L-isoaspartyl residues in peptides and proteins that result from spontaneous decomposition of normal L-aspartyl and L-asparaginyl residues. It plays a role in the repair and/or degradation of damaged proteins.</text>
</comment>
<gene>
    <name evidence="10" type="ordered locus">Cmaq_1536</name>
</gene>
<dbReference type="NCBIfam" id="NF001453">
    <property type="entry name" value="PRK00312.1"/>
    <property type="match status" value="1"/>
</dbReference>
<dbReference type="GeneID" id="5709098"/>
<evidence type="ECO:0000256" key="9">
    <source>
        <dbReference type="NCBIfam" id="TIGR00080"/>
    </source>
</evidence>
<dbReference type="KEGG" id="cma:Cmaq_1536"/>
<proteinExistence type="inferred from homology"/>
<dbReference type="AlphaFoldDB" id="A8M9E0"/>
<dbReference type="InterPro" id="IPR029063">
    <property type="entry name" value="SAM-dependent_MTases_sf"/>
</dbReference>
<organism evidence="10 11">
    <name type="scientific">Caldivirga maquilingensis (strain ATCC 700844 / DSM 13496 / JCM 10307 / IC-167)</name>
    <dbReference type="NCBI Taxonomy" id="397948"/>
    <lineage>
        <taxon>Archaea</taxon>
        <taxon>Thermoproteota</taxon>
        <taxon>Thermoprotei</taxon>
        <taxon>Thermoproteales</taxon>
        <taxon>Thermoproteaceae</taxon>
        <taxon>Caldivirga</taxon>
    </lineage>
</organism>
<keyword evidence="11" id="KW-1185">Reference proteome</keyword>
<evidence type="ECO:0000313" key="10">
    <source>
        <dbReference type="EMBL" id="ABW02359.1"/>
    </source>
</evidence>
<evidence type="ECO:0000313" key="11">
    <source>
        <dbReference type="Proteomes" id="UP000001137"/>
    </source>
</evidence>
<comment type="similarity">
    <text evidence="2">Belongs to the methyltransferase superfamily. L-isoaspartyl/D-aspartyl protein methyltransferase family.</text>
</comment>
<dbReference type="EC" id="2.1.1.77" evidence="9"/>
<sequence length="212" mass="23575">MELNEFEKARRRLVDDLKADGIIVSREVEEAMLSVPRHLFVPNYIRHYAYQDTPLTIMRGQTISAPHMVAIMCELIKPRRGMRILEVGAGTGYQACVCARAIGDGVVYSVEIDPYIALYATVNIIHAGFSGMVKVYQGDGKLGLPKHAPFDAVLVTAAASTVPQPLLDQLTMGGVLVIPLKEDGYQKLYVIEKGKEGFRKRFITYVSFVDLR</sequence>
<dbReference type="InterPro" id="IPR000682">
    <property type="entry name" value="PCMT"/>
</dbReference>
<keyword evidence="4 10" id="KW-0489">Methyltransferase</keyword>
<keyword evidence="5 10" id="KW-0808">Transferase</keyword>
<dbReference type="GO" id="GO:0005737">
    <property type="term" value="C:cytoplasm"/>
    <property type="evidence" value="ECO:0007669"/>
    <property type="project" value="UniProtKB-SubCell"/>
</dbReference>
<dbReference type="Pfam" id="PF01135">
    <property type="entry name" value="PCMT"/>
    <property type="match status" value="1"/>
</dbReference>
<dbReference type="PANTHER" id="PTHR11579:SF0">
    <property type="entry name" value="PROTEIN-L-ISOASPARTATE(D-ASPARTATE) O-METHYLTRANSFERASE"/>
    <property type="match status" value="1"/>
</dbReference>
<keyword evidence="6" id="KW-0949">S-adenosyl-L-methionine</keyword>
<name>A8M9E0_CALMQ</name>
<dbReference type="NCBIfam" id="TIGR00080">
    <property type="entry name" value="pimt"/>
    <property type="match status" value="1"/>
</dbReference>
<dbReference type="PANTHER" id="PTHR11579">
    <property type="entry name" value="PROTEIN-L-ISOASPARTATE O-METHYLTRANSFERASE"/>
    <property type="match status" value="1"/>
</dbReference>
<dbReference type="FunFam" id="3.40.50.150:FF:000010">
    <property type="entry name" value="Protein-L-isoaspartate O-methyltransferase"/>
    <property type="match status" value="1"/>
</dbReference>
<comment type="subcellular location">
    <subcellularLocation>
        <location evidence="1">Cytoplasm</location>
    </subcellularLocation>
</comment>
<evidence type="ECO:0000256" key="5">
    <source>
        <dbReference type="ARBA" id="ARBA00022679"/>
    </source>
</evidence>
<dbReference type="EMBL" id="CP000852">
    <property type="protein sequence ID" value="ABW02359.1"/>
    <property type="molecule type" value="Genomic_DNA"/>
</dbReference>
<evidence type="ECO:0000256" key="6">
    <source>
        <dbReference type="ARBA" id="ARBA00022691"/>
    </source>
</evidence>
<keyword evidence="3" id="KW-0963">Cytoplasm</keyword>
<accession>A8M9E0</accession>
<evidence type="ECO:0000256" key="4">
    <source>
        <dbReference type="ARBA" id="ARBA00022603"/>
    </source>
</evidence>
<evidence type="ECO:0000256" key="7">
    <source>
        <dbReference type="ARBA" id="ARBA00025330"/>
    </source>
</evidence>
<evidence type="ECO:0000256" key="2">
    <source>
        <dbReference type="ARBA" id="ARBA00005369"/>
    </source>
</evidence>
<dbReference type="Gene3D" id="3.40.50.150">
    <property type="entry name" value="Vaccinia Virus protein VP39"/>
    <property type="match status" value="1"/>
</dbReference>